<name>A0ABN0A2Y6_9FIRM</name>
<gene>
    <name evidence="1" type="ORF">CUW_0396</name>
</gene>
<proteinExistence type="predicted"/>
<sequence length="44" mass="5132">MVCREVSKYSQSQIEALVEFCERFFKSKVLMGDLDDRGEDSKVK</sequence>
<protein>
    <submittedName>
        <fullName evidence="1">Uncharacterized protein</fullName>
    </submittedName>
</protein>
<keyword evidence="2" id="KW-1185">Reference proteome</keyword>
<comment type="caution">
    <text evidence="1">The sequence shown here is derived from an EMBL/GenBank/DDBJ whole genome shotgun (WGS) entry which is preliminary data.</text>
</comment>
<reference evidence="1 2" key="1">
    <citation type="journal article" date="2011" name="J. Bacteriol.">
        <title>Draft Genome Sequence of Turicibacter sanguinis PC909, Isolated from Human Feces.</title>
        <authorList>
            <person name="Cuiv P.O."/>
            <person name="Klaassens E.S."/>
            <person name="Durkin A.S."/>
            <person name="Harkins D.M."/>
            <person name="Foster L."/>
            <person name="McCorrison J."/>
            <person name="Torralba M."/>
            <person name="Nelson K.E."/>
            <person name="Morrison M."/>
        </authorList>
    </citation>
    <scope>NUCLEOTIDE SEQUENCE [LARGE SCALE GENOMIC DNA]</scope>
    <source>
        <strain evidence="1 2">PC909</strain>
    </source>
</reference>
<evidence type="ECO:0000313" key="2">
    <source>
        <dbReference type="Proteomes" id="UP000002938"/>
    </source>
</evidence>
<organism evidence="1 2">
    <name type="scientific">Turicibacter sanguinis PC909</name>
    <dbReference type="NCBI Taxonomy" id="702450"/>
    <lineage>
        <taxon>Bacteria</taxon>
        <taxon>Bacillati</taxon>
        <taxon>Bacillota</taxon>
        <taxon>Erysipelotrichia</taxon>
        <taxon>Erysipelotrichales</taxon>
        <taxon>Turicibacteraceae</taxon>
        <taxon>Turicibacter</taxon>
    </lineage>
</organism>
<evidence type="ECO:0000313" key="1">
    <source>
        <dbReference type="EMBL" id="EFF64089.1"/>
    </source>
</evidence>
<dbReference type="Proteomes" id="UP000002938">
    <property type="component" value="Unassembled WGS sequence"/>
</dbReference>
<dbReference type="EMBL" id="ADMN01000056">
    <property type="protein sequence ID" value="EFF64089.1"/>
    <property type="molecule type" value="Genomic_DNA"/>
</dbReference>
<accession>A0ABN0A2Y6</accession>